<protein>
    <submittedName>
        <fullName evidence="3">T9SS type A sorting domain-containing protein</fullName>
    </submittedName>
</protein>
<evidence type="ECO:0000259" key="2">
    <source>
        <dbReference type="Pfam" id="PF13860"/>
    </source>
</evidence>
<feature type="domain" description="FlgD/Vpr Ig-like" evidence="2">
    <location>
        <begin position="225"/>
        <end position="292"/>
    </location>
</feature>
<dbReference type="AlphaFoldDB" id="A0A538U9M4"/>
<feature type="signal peptide" evidence="1">
    <location>
        <begin position="1"/>
        <end position="23"/>
    </location>
</feature>
<sequence>MIPLGAGNLLLAGLLASSLLAVAPGGALGQTCSPNSIGVAPSYGDTVIVTWDGRGYGQVFVAQDTLIQSISTWRPADPPIDSVPRYLFITETFESDCCGTAPREGAVLLNAGPLVSKDGDGVHPVEYRWVFDPPFALPHRGKFFLDVMGACGWTISTLASTTSPYTDGLAWYTSPIINCYYPGSGRISYPHDDMVFQVQFCTTATDVAELPVPGVSLGPNRPNPFTGSTVIRFGLPQAARVSLRVYNVAGRVVRSLVESSRSEAGPHDISWDGRDQSGRPLAAGVYLYRLTVDDRAGPVGRAVLLR</sequence>
<dbReference type="Gene3D" id="2.60.40.4070">
    <property type="match status" value="1"/>
</dbReference>
<organism evidence="3 4">
    <name type="scientific">Eiseniibacteriota bacterium</name>
    <dbReference type="NCBI Taxonomy" id="2212470"/>
    <lineage>
        <taxon>Bacteria</taxon>
        <taxon>Candidatus Eiseniibacteriota</taxon>
    </lineage>
</organism>
<evidence type="ECO:0000313" key="3">
    <source>
        <dbReference type="EMBL" id="TMQ72612.1"/>
    </source>
</evidence>
<dbReference type="Pfam" id="PF13860">
    <property type="entry name" value="FlgD_ig"/>
    <property type="match status" value="1"/>
</dbReference>
<dbReference type="NCBIfam" id="TIGR04183">
    <property type="entry name" value="Por_Secre_tail"/>
    <property type="match status" value="1"/>
</dbReference>
<evidence type="ECO:0000313" key="4">
    <source>
        <dbReference type="Proteomes" id="UP000319836"/>
    </source>
</evidence>
<comment type="caution">
    <text evidence="3">The sequence shown here is derived from an EMBL/GenBank/DDBJ whole genome shotgun (WGS) entry which is preliminary data.</text>
</comment>
<proteinExistence type="predicted"/>
<dbReference type="Proteomes" id="UP000319836">
    <property type="component" value="Unassembled WGS sequence"/>
</dbReference>
<dbReference type="InterPro" id="IPR025965">
    <property type="entry name" value="FlgD/Vpr_Ig-like"/>
</dbReference>
<keyword evidence="1" id="KW-0732">Signal</keyword>
<name>A0A538U9M4_UNCEI</name>
<reference evidence="3 4" key="1">
    <citation type="journal article" date="2019" name="Nat. Microbiol.">
        <title>Mediterranean grassland soil C-N compound turnover is dependent on rainfall and depth, and is mediated by genomically divergent microorganisms.</title>
        <authorList>
            <person name="Diamond S."/>
            <person name="Andeer P.F."/>
            <person name="Li Z."/>
            <person name="Crits-Christoph A."/>
            <person name="Burstein D."/>
            <person name="Anantharaman K."/>
            <person name="Lane K.R."/>
            <person name="Thomas B.C."/>
            <person name="Pan C."/>
            <person name="Northen T.R."/>
            <person name="Banfield J.F."/>
        </authorList>
    </citation>
    <scope>NUCLEOTIDE SEQUENCE [LARGE SCALE GENOMIC DNA]</scope>
    <source>
        <strain evidence="3">WS_10</strain>
    </source>
</reference>
<feature type="chain" id="PRO_5021856564" evidence="1">
    <location>
        <begin position="24"/>
        <end position="306"/>
    </location>
</feature>
<dbReference type="InterPro" id="IPR026444">
    <property type="entry name" value="Secre_tail"/>
</dbReference>
<dbReference type="EMBL" id="VBPA01000051">
    <property type="protein sequence ID" value="TMQ72612.1"/>
    <property type="molecule type" value="Genomic_DNA"/>
</dbReference>
<evidence type="ECO:0000256" key="1">
    <source>
        <dbReference type="SAM" id="SignalP"/>
    </source>
</evidence>
<accession>A0A538U9M4</accession>
<gene>
    <name evidence="3" type="ORF">E6K80_02385</name>
</gene>